<dbReference type="Gene3D" id="3.40.50.720">
    <property type="entry name" value="NAD(P)-binding Rossmann-like Domain"/>
    <property type="match status" value="1"/>
</dbReference>
<dbReference type="Gene3D" id="3.90.25.10">
    <property type="entry name" value="UDP-galactose 4-epimerase, domain 1"/>
    <property type="match status" value="1"/>
</dbReference>
<dbReference type="SUPFAM" id="SSF51735">
    <property type="entry name" value="NAD(P)-binding Rossmann-fold domains"/>
    <property type="match status" value="1"/>
</dbReference>
<dbReference type="InterPro" id="IPR016040">
    <property type="entry name" value="NAD(P)-bd_dom"/>
</dbReference>
<evidence type="ECO:0000313" key="3">
    <source>
        <dbReference type="Proteomes" id="UP000177418"/>
    </source>
</evidence>
<name>A0A1F7JCX1_9BACT</name>
<comment type="caution">
    <text evidence="2">The sequence shown here is derived from an EMBL/GenBank/DDBJ whole genome shotgun (WGS) entry which is preliminary data.</text>
</comment>
<feature type="domain" description="NAD(P)-binding" evidence="1">
    <location>
        <begin position="4"/>
        <end position="298"/>
    </location>
</feature>
<dbReference type="PANTHER" id="PTHR43000">
    <property type="entry name" value="DTDP-D-GLUCOSE 4,6-DEHYDRATASE-RELATED"/>
    <property type="match status" value="1"/>
</dbReference>
<evidence type="ECO:0000313" key="2">
    <source>
        <dbReference type="EMBL" id="OGK53451.1"/>
    </source>
</evidence>
<reference evidence="2 3" key="1">
    <citation type="journal article" date="2016" name="Nat. Commun.">
        <title>Thousands of microbial genomes shed light on interconnected biogeochemical processes in an aquifer system.</title>
        <authorList>
            <person name="Anantharaman K."/>
            <person name="Brown C.T."/>
            <person name="Hug L.A."/>
            <person name="Sharon I."/>
            <person name="Castelle C.J."/>
            <person name="Probst A.J."/>
            <person name="Thomas B.C."/>
            <person name="Singh A."/>
            <person name="Wilkins M.J."/>
            <person name="Karaoz U."/>
            <person name="Brodie E.L."/>
            <person name="Williams K.H."/>
            <person name="Hubbard S.S."/>
            <person name="Banfield J.F."/>
        </authorList>
    </citation>
    <scope>NUCLEOTIDE SEQUENCE [LARGE SCALE GENOMIC DNA]</scope>
</reference>
<dbReference type="Pfam" id="PF16363">
    <property type="entry name" value="GDP_Man_Dehyd"/>
    <property type="match status" value="1"/>
</dbReference>
<dbReference type="Proteomes" id="UP000177418">
    <property type="component" value="Unassembled WGS sequence"/>
</dbReference>
<dbReference type="InterPro" id="IPR036291">
    <property type="entry name" value="NAD(P)-bd_dom_sf"/>
</dbReference>
<proteinExistence type="predicted"/>
<protein>
    <recommendedName>
        <fullName evidence="1">NAD(P)-binding domain-containing protein</fullName>
    </recommendedName>
</protein>
<organism evidence="2 3">
    <name type="scientific">Candidatus Roizmanbacteria bacterium RIFCSPLOWO2_02_FULL_36_11</name>
    <dbReference type="NCBI Taxonomy" id="1802071"/>
    <lineage>
        <taxon>Bacteria</taxon>
        <taxon>Candidatus Roizmaniibacteriota</taxon>
    </lineage>
</organism>
<dbReference type="EMBL" id="MGAV01000019">
    <property type="protein sequence ID" value="OGK53451.1"/>
    <property type="molecule type" value="Genomic_DNA"/>
</dbReference>
<gene>
    <name evidence="2" type="ORF">A3H78_02860</name>
</gene>
<sequence>MKSLITGVDGFIGKWLSKYLLNKGDIVIGISKNRKDNPKDGIVRYYGNILNCDGIRSIIKKSKPDRIFHLAAQSNIPRSFTYPQETIENNVNGTLNLLEAVKIERKKAIFLSVGSSAEYGQSAQSNRRLSEDSLLLPTSPYAVSKVAQGQLCSIYRKAYNLKIVHIRPFAIIGPGKKGDAVSDFARGIVDIETGKSKYLLVGNIAHARDFLDVRDAVAAMDLITRKKTEDSIYNLCTGIETKLENILENMINMVKSKIIIKRDPNKARPSDDPIIVGNPGRLNSLGFKSQCPIDKALSDVLEYWRNNFQ</sequence>
<accession>A0A1F7JCX1</accession>
<dbReference type="AlphaFoldDB" id="A0A1F7JCX1"/>
<evidence type="ECO:0000259" key="1">
    <source>
        <dbReference type="Pfam" id="PF16363"/>
    </source>
</evidence>